<evidence type="ECO:0000313" key="4">
    <source>
        <dbReference type="EMBL" id="SFK74248.1"/>
    </source>
</evidence>
<dbReference type="InterPro" id="IPR050963">
    <property type="entry name" value="Sirohydro_Cobaltochel/CbiX"/>
</dbReference>
<evidence type="ECO:0000313" key="5">
    <source>
        <dbReference type="Proteomes" id="UP000034029"/>
    </source>
</evidence>
<dbReference type="AlphaFoldDB" id="A0A0F7HH57"/>
<reference evidence="4 6" key="3">
    <citation type="submission" date="2016-10" db="EMBL/GenBank/DDBJ databases">
        <authorList>
            <person name="Varghese N."/>
            <person name="Submissions S."/>
        </authorList>
    </citation>
    <scope>NUCLEOTIDE SEQUENCE [LARGE SCALE GENOMIC DNA]</scope>
    <source>
        <strain evidence="4 6">CGMCC 1.6501</strain>
    </source>
</reference>
<dbReference type="Gene3D" id="3.40.50.1400">
    <property type="match status" value="2"/>
</dbReference>
<keyword evidence="1" id="KW-0479">Metal-binding</keyword>
<dbReference type="InterPro" id="IPR002762">
    <property type="entry name" value="CbiX-like"/>
</dbReference>
<evidence type="ECO:0000313" key="3">
    <source>
        <dbReference type="EMBL" id="AKG72796.1"/>
    </source>
</evidence>
<dbReference type="EMBL" id="CP011366">
    <property type="protein sequence ID" value="AKG72796.1"/>
    <property type="molecule type" value="Genomic_DNA"/>
</dbReference>
<proteinExistence type="predicted"/>
<gene>
    <name evidence="3" type="ORF">AAT16_00295</name>
    <name evidence="4" type="ORF">SAMN05216235_1423</name>
</gene>
<dbReference type="OrthoDB" id="9797895at2"/>
<keyword evidence="2" id="KW-0456">Lyase</keyword>
<dbReference type="CDD" id="cd03416">
    <property type="entry name" value="CbiX_SirB_N"/>
    <property type="match status" value="1"/>
</dbReference>
<dbReference type="Proteomes" id="UP000034029">
    <property type="component" value="Chromosome"/>
</dbReference>
<dbReference type="GO" id="GO:0016829">
    <property type="term" value="F:lyase activity"/>
    <property type="evidence" value="ECO:0007669"/>
    <property type="project" value="UniProtKB-KW"/>
</dbReference>
<dbReference type="PANTHER" id="PTHR33542">
    <property type="entry name" value="SIROHYDROCHLORIN FERROCHELATASE, CHLOROPLASTIC"/>
    <property type="match status" value="1"/>
</dbReference>
<protein>
    <submittedName>
        <fullName evidence="4">Sirohydrochlorin ferrochelatase</fullName>
    </submittedName>
</protein>
<evidence type="ECO:0000256" key="1">
    <source>
        <dbReference type="ARBA" id="ARBA00022723"/>
    </source>
</evidence>
<sequence length="246" mass="27570">MRGILYVSHGSRIKEARQEAVSFIESVKSQVDAALQETCFLELAEPDLEQGVDALVEKGATEISVIPVLLLSAGHYFNDIPEEMERIKAKYPNIKFLYGKPLGVQSRLTNILKERIEETNIRPKRDAKVLVVGRGSYYPQTQIDITTIAQSLYKSTGFQDVDVCYLAACSPSFEEALGLAVDSGHSQIFIVPYLWFTGVLERHIESAVKSRQSDAKIVLCHHLGDHPAMKQALKERVYETFEPLTL</sequence>
<reference evidence="5" key="2">
    <citation type="submission" date="2015-04" db="EMBL/GenBank/DDBJ databases">
        <title>Complete genome sequence of Salinicoccus halodurans strain H3B36, isolated from the Qaidam basin of China.</title>
        <authorList>
            <person name="Ma Y."/>
            <person name="Jiang K."/>
            <person name="Xue Y."/>
        </authorList>
    </citation>
    <scope>NUCLEOTIDE SEQUENCE [LARGE SCALE GENOMIC DNA]</scope>
    <source>
        <strain evidence="5">H3B36</strain>
    </source>
</reference>
<evidence type="ECO:0000256" key="2">
    <source>
        <dbReference type="ARBA" id="ARBA00023239"/>
    </source>
</evidence>
<dbReference type="Proteomes" id="UP000183090">
    <property type="component" value="Unassembled WGS sequence"/>
</dbReference>
<reference evidence="3 5" key="1">
    <citation type="journal article" date="2015" name="Int. J. Syst. Evol. Microbiol.">
        <title>Complete genome sequence of Salinicoccus halodurans H3B36, isolated from the Qaidam Basin in China.</title>
        <authorList>
            <person name="Jiang K."/>
            <person name="Xue Y."/>
            <person name="Ma Y."/>
        </authorList>
    </citation>
    <scope>NUCLEOTIDE SEQUENCE [LARGE SCALE GENOMIC DNA]</scope>
    <source>
        <strain evidence="3 5">H3B36</strain>
    </source>
</reference>
<dbReference type="SUPFAM" id="SSF53800">
    <property type="entry name" value="Chelatase"/>
    <property type="match status" value="1"/>
</dbReference>
<keyword evidence="5" id="KW-1185">Reference proteome</keyword>
<dbReference type="GO" id="GO:0046872">
    <property type="term" value="F:metal ion binding"/>
    <property type="evidence" value="ECO:0007669"/>
    <property type="project" value="UniProtKB-KW"/>
</dbReference>
<name>A0A0F7HH57_9STAP</name>
<dbReference type="Pfam" id="PF01903">
    <property type="entry name" value="CbiX"/>
    <property type="match status" value="2"/>
</dbReference>
<evidence type="ECO:0000313" key="6">
    <source>
        <dbReference type="Proteomes" id="UP000183090"/>
    </source>
</evidence>
<accession>A0A0F7HH57</accession>
<dbReference type="EMBL" id="FOTB01000003">
    <property type="protein sequence ID" value="SFK74248.1"/>
    <property type="molecule type" value="Genomic_DNA"/>
</dbReference>
<dbReference type="RefSeq" id="WP_046788992.1">
    <property type="nucleotide sequence ID" value="NZ_CP011366.1"/>
</dbReference>
<dbReference type="KEGG" id="shv:AAT16_00295"/>
<dbReference type="CDD" id="cd03414">
    <property type="entry name" value="CbiX_SirB_C"/>
    <property type="match status" value="1"/>
</dbReference>
<organism evidence="4 6">
    <name type="scientific">Salinicoccus halodurans</name>
    <dbReference type="NCBI Taxonomy" id="407035"/>
    <lineage>
        <taxon>Bacteria</taxon>
        <taxon>Bacillati</taxon>
        <taxon>Bacillota</taxon>
        <taxon>Bacilli</taxon>
        <taxon>Bacillales</taxon>
        <taxon>Staphylococcaceae</taxon>
        <taxon>Salinicoccus</taxon>
    </lineage>
</organism>
<dbReference type="PANTHER" id="PTHR33542:SF3">
    <property type="entry name" value="SIROHYDROCHLORIN FERROCHELATASE, CHLOROPLASTIC"/>
    <property type="match status" value="1"/>
</dbReference>